<dbReference type="SUPFAM" id="SSF103473">
    <property type="entry name" value="MFS general substrate transporter"/>
    <property type="match status" value="1"/>
</dbReference>
<feature type="transmembrane region" description="Helical" evidence="6">
    <location>
        <begin position="63"/>
        <end position="81"/>
    </location>
</feature>
<feature type="transmembrane region" description="Helical" evidence="6">
    <location>
        <begin position="209"/>
        <end position="230"/>
    </location>
</feature>
<dbReference type="Pfam" id="PF00854">
    <property type="entry name" value="PTR2"/>
    <property type="match status" value="1"/>
</dbReference>
<dbReference type="AlphaFoldDB" id="A0A1S6YCQ6"/>
<evidence type="ECO:0000256" key="4">
    <source>
        <dbReference type="ARBA" id="ARBA00022989"/>
    </source>
</evidence>
<feature type="transmembrane region" description="Helical" evidence="6">
    <location>
        <begin position="120"/>
        <end position="142"/>
    </location>
</feature>
<proteinExistence type="evidence at transcript level"/>
<comment type="similarity">
    <text evidence="2">Belongs to the major facilitator superfamily. Proton-dependent oligopeptide transporter (POT/PTR) (TC 2.A.17) family.</text>
</comment>
<feature type="transmembrane region" description="Helical" evidence="6">
    <location>
        <begin position="530"/>
        <end position="551"/>
    </location>
</feature>
<evidence type="ECO:0000256" key="6">
    <source>
        <dbReference type="SAM" id="Phobius"/>
    </source>
</evidence>
<dbReference type="Gene3D" id="1.20.1250.20">
    <property type="entry name" value="MFS general substrate transporter like domains"/>
    <property type="match status" value="1"/>
</dbReference>
<feature type="transmembrane region" description="Helical" evidence="6">
    <location>
        <begin position="575"/>
        <end position="594"/>
    </location>
</feature>
<feature type="transmembrane region" description="Helical" evidence="6">
    <location>
        <begin position="371"/>
        <end position="390"/>
    </location>
</feature>
<dbReference type="CDD" id="cd17417">
    <property type="entry name" value="MFS_NPF5"/>
    <property type="match status" value="1"/>
</dbReference>
<dbReference type="InterPro" id="IPR044739">
    <property type="entry name" value="NRT1/PTR"/>
</dbReference>
<dbReference type="EMBL" id="KX986735">
    <property type="protein sequence ID" value="AQX43152.1"/>
    <property type="molecule type" value="mRNA"/>
</dbReference>
<keyword evidence="4 6" id="KW-1133">Transmembrane helix</keyword>
<keyword evidence="5 6" id="KW-0472">Membrane</keyword>
<dbReference type="GO" id="GO:0042937">
    <property type="term" value="F:tripeptide transmembrane transporter activity"/>
    <property type="evidence" value="ECO:0007669"/>
    <property type="project" value="InterPro"/>
</dbReference>
<comment type="subcellular location">
    <subcellularLocation>
        <location evidence="1">Membrane</location>
        <topology evidence="1">Multi-pass membrane protein</topology>
    </subcellularLocation>
</comment>
<dbReference type="InterPro" id="IPR036259">
    <property type="entry name" value="MFS_trans_sf"/>
</dbReference>
<name>A0A1S6YCQ6_PINPS</name>
<dbReference type="InterPro" id="IPR000109">
    <property type="entry name" value="POT_fam"/>
</dbReference>
<keyword evidence="3 6" id="KW-0812">Transmembrane</keyword>
<dbReference type="GO" id="GO:0016020">
    <property type="term" value="C:membrane"/>
    <property type="evidence" value="ECO:0007669"/>
    <property type="project" value="UniProtKB-SubCell"/>
</dbReference>
<organism evidence="7">
    <name type="scientific">Pinus pinaster</name>
    <name type="common">Maritime pine</name>
    <dbReference type="NCBI Taxonomy" id="71647"/>
    <lineage>
        <taxon>Eukaryota</taxon>
        <taxon>Viridiplantae</taxon>
        <taxon>Streptophyta</taxon>
        <taxon>Embryophyta</taxon>
        <taxon>Tracheophyta</taxon>
        <taxon>Spermatophyta</taxon>
        <taxon>Pinopsida</taxon>
        <taxon>Pinidae</taxon>
        <taxon>Conifers I</taxon>
        <taxon>Pinales</taxon>
        <taxon>Pinaceae</taxon>
        <taxon>Pinus</taxon>
        <taxon>Pinus subgen. Pinus</taxon>
    </lineage>
</organism>
<evidence type="ECO:0000256" key="5">
    <source>
        <dbReference type="ARBA" id="ARBA00023136"/>
    </source>
</evidence>
<protein>
    <submittedName>
        <fullName evidence="7">NPF family transporter</fullName>
    </submittedName>
</protein>
<evidence type="ECO:0000256" key="3">
    <source>
        <dbReference type="ARBA" id="ARBA00022692"/>
    </source>
</evidence>
<evidence type="ECO:0000313" key="7">
    <source>
        <dbReference type="EMBL" id="AQX43152.1"/>
    </source>
</evidence>
<evidence type="ECO:0000256" key="2">
    <source>
        <dbReference type="ARBA" id="ARBA00005982"/>
    </source>
</evidence>
<reference evidence="7" key="1">
    <citation type="submission" date="2016-10" db="EMBL/GenBank/DDBJ databases">
        <title>Molecular fundamentals of nitrogen uptake and transport in trees.</title>
        <authorList>
            <person name="Castro-Rodriguez V."/>
            <person name="Canas R.A."/>
            <person name="de la Torre F."/>
            <person name="Pascual B."/>
            <person name="Avila C."/>
            <person name="Canovas F.M."/>
        </authorList>
    </citation>
    <scope>NUCLEOTIDE SEQUENCE</scope>
</reference>
<feature type="transmembrane region" description="Helical" evidence="6">
    <location>
        <begin position="236"/>
        <end position="256"/>
    </location>
</feature>
<sequence length="614" mass="68530">MGFLCWKEWVEFWKSTTPASMKNGQEWVNDGSVDFKGRPAIRSTSGQWKASLFIIGVEFSERLTYYGIASSLIIYLTTMMHEGIATAAKDVNNWTGVTTVMPLVGGFMADAYFGRYWMVLISSIIYLLGLVLLTLSVSVSALKPPGCPKTDTVCMSKNKPTSTQHTFFFVALYLISIGTGGHKPSLQSFGADQFDEDDKAEKLKKASFFNWWYCGLCGGVLLAVTVVVYIQEHVNWGVGFAIPTVAMALSIPVFVYGTPFYRHVVPGGSPITRIARVLVAAFLNRNKRLPSDTGMFHENWDVEDRKSGQRLLSRTDNFKWLDKAAIAVEADDNADDTTGRRSIRSQEPSPWRVCTVTQVEETKLLLRMVPIWLCCLVFGMCISQQTTFFVKQGVTMDRRMGSHFEIPPPSLLTFASGSMIIFAVIYDRFLVPVAKKITGHERGITLLQRIGIGMFVSILCMVSAALVETRRVDMAKKYHGVKGVPVRLPISVFWLVPQFVLLGIADVFTLVGLQEYFYDQGPDGMRSLGIAFYLSVVGVGSFLSTLLITIVEKVTVIGGHESWFTTNPKGLHWDYFYWLLAVLGTLNLCAYVCASRRYTYKQVKAVEESVTAKD</sequence>
<feature type="transmembrane region" description="Helical" evidence="6">
    <location>
        <begin position="492"/>
        <end position="518"/>
    </location>
</feature>
<gene>
    <name evidence="7" type="primary">NPF5.10</name>
</gene>
<feature type="transmembrane region" description="Helical" evidence="6">
    <location>
        <begin position="410"/>
        <end position="429"/>
    </location>
</feature>
<feature type="transmembrane region" description="Helical" evidence="6">
    <location>
        <begin position="450"/>
        <end position="467"/>
    </location>
</feature>
<evidence type="ECO:0000256" key="1">
    <source>
        <dbReference type="ARBA" id="ARBA00004141"/>
    </source>
</evidence>
<dbReference type="GO" id="GO:0071916">
    <property type="term" value="F:dipeptide transmembrane transporter activity"/>
    <property type="evidence" value="ECO:0007669"/>
    <property type="project" value="InterPro"/>
</dbReference>
<accession>A0A1S6YCQ6</accession>
<dbReference type="PANTHER" id="PTHR11654">
    <property type="entry name" value="OLIGOPEPTIDE TRANSPORTER-RELATED"/>
    <property type="match status" value="1"/>
</dbReference>